<dbReference type="InterPro" id="IPR009398">
    <property type="entry name" value="Adcy_conserved_dom"/>
</dbReference>
<evidence type="ECO:0000256" key="13">
    <source>
        <dbReference type="SAM" id="Phobius"/>
    </source>
</evidence>
<evidence type="ECO:0000256" key="3">
    <source>
        <dbReference type="ARBA" id="ARBA00004141"/>
    </source>
</evidence>
<gene>
    <name evidence="15" type="primary">Adcy6_2</name>
    <name evidence="15" type="ORF">TROMEL_R11091</name>
</gene>
<dbReference type="EC" id="4.6.1.1" evidence="4"/>
<dbReference type="PROSITE" id="PS50125">
    <property type="entry name" value="GUANYLATE_CYCLASE_2"/>
    <property type="match status" value="1"/>
</dbReference>
<dbReference type="GO" id="GO:0007189">
    <property type="term" value="P:adenylate cyclase-activating G protein-coupled receptor signaling pathway"/>
    <property type="evidence" value="ECO:0007669"/>
    <property type="project" value="TreeGrafter"/>
</dbReference>
<evidence type="ECO:0000256" key="5">
    <source>
        <dbReference type="ARBA" id="ARBA00022692"/>
    </source>
</evidence>
<evidence type="ECO:0000256" key="11">
    <source>
        <dbReference type="ARBA" id="ARBA00023136"/>
    </source>
</evidence>
<dbReference type="InterPro" id="IPR029787">
    <property type="entry name" value="Nucleotide_cyclase"/>
</dbReference>
<feature type="transmembrane region" description="Helical" evidence="13">
    <location>
        <begin position="127"/>
        <end position="146"/>
    </location>
</feature>
<evidence type="ECO:0000256" key="9">
    <source>
        <dbReference type="ARBA" id="ARBA00022842"/>
    </source>
</evidence>
<name>A0A7L0EWP7_TROML</name>
<comment type="catalytic activity">
    <reaction evidence="1">
        <text>ATP = 3',5'-cyclic AMP + diphosphate</text>
        <dbReference type="Rhea" id="RHEA:15389"/>
        <dbReference type="ChEBI" id="CHEBI:30616"/>
        <dbReference type="ChEBI" id="CHEBI:33019"/>
        <dbReference type="ChEBI" id="CHEBI:58165"/>
        <dbReference type="EC" id="4.6.1.1"/>
    </reaction>
</comment>
<dbReference type="EMBL" id="VXAG01003210">
    <property type="protein sequence ID" value="NXJ86572.1"/>
    <property type="molecule type" value="Genomic_DNA"/>
</dbReference>
<dbReference type="GO" id="GO:0035556">
    <property type="term" value="P:intracellular signal transduction"/>
    <property type="evidence" value="ECO:0007669"/>
    <property type="project" value="InterPro"/>
</dbReference>
<dbReference type="Pfam" id="PF00211">
    <property type="entry name" value="Guanylate_cyc"/>
    <property type="match status" value="1"/>
</dbReference>
<feature type="non-terminal residue" evidence="15">
    <location>
        <position position="1"/>
    </location>
</feature>
<dbReference type="Proteomes" id="UP000550660">
    <property type="component" value="Unassembled WGS sequence"/>
</dbReference>
<dbReference type="PANTHER" id="PTHR45627">
    <property type="entry name" value="ADENYLATE CYCLASE TYPE 1"/>
    <property type="match status" value="1"/>
</dbReference>
<evidence type="ECO:0000256" key="4">
    <source>
        <dbReference type="ARBA" id="ARBA00012201"/>
    </source>
</evidence>
<dbReference type="GO" id="GO:0006171">
    <property type="term" value="P:cAMP biosynthetic process"/>
    <property type="evidence" value="ECO:0007669"/>
    <property type="project" value="InterPro"/>
</dbReference>
<dbReference type="OrthoDB" id="10261550at2759"/>
<evidence type="ECO:0000313" key="16">
    <source>
        <dbReference type="Proteomes" id="UP000550660"/>
    </source>
</evidence>
<keyword evidence="11 13" id="KW-0472">Membrane</keyword>
<comment type="cofactor">
    <cofactor evidence="2">
        <name>Mn(2+)</name>
        <dbReference type="ChEBI" id="CHEBI:29035"/>
    </cofactor>
</comment>
<comment type="subcellular location">
    <subcellularLocation>
        <location evidence="3">Membrane</location>
        <topology evidence="3">Multi-pass membrane protein</topology>
    </subcellularLocation>
</comment>
<reference evidence="15 16" key="1">
    <citation type="submission" date="2019-09" db="EMBL/GenBank/DDBJ databases">
        <title>Bird 10,000 Genomes (B10K) Project - Family phase.</title>
        <authorList>
            <person name="Zhang G."/>
        </authorList>
    </citation>
    <scope>NUCLEOTIDE SEQUENCE [LARGE SCALE GENOMIC DNA]</scope>
    <source>
        <strain evidence="15">B10K-DU-007-40</strain>
        <tissue evidence="15">Mixed tissue sample</tissue>
    </source>
</reference>
<dbReference type="FunFam" id="3.30.70.1230:FF:000082">
    <property type="entry name" value="Adenylate cyclase type 6"/>
    <property type="match status" value="1"/>
</dbReference>
<keyword evidence="16" id="KW-1185">Reference proteome</keyword>
<feature type="transmembrane region" description="Helical" evidence="13">
    <location>
        <begin position="85"/>
        <end position="115"/>
    </location>
</feature>
<keyword evidence="8" id="KW-0067">ATP-binding</keyword>
<dbReference type="GO" id="GO:0005524">
    <property type="term" value="F:ATP binding"/>
    <property type="evidence" value="ECO:0007669"/>
    <property type="project" value="UniProtKB-KW"/>
</dbReference>
<keyword evidence="12" id="KW-0456">Lyase</keyword>
<dbReference type="Gene3D" id="3.30.70.1230">
    <property type="entry name" value="Nucleotide cyclase"/>
    <property type="match status" value="1"/>
</dbReference>
<keyword evidence="7" id="KW-0547">Nucleotide-binding</keyword>
<evidence type="ECO:0000256" key="10">
    <source>
        <dbReference type="ARBA" id="ARBA00022989"/>
    </source>
</evidence>
<evidence type="ECO:0000256" key="7">
    <source>
        <dbReference type="ARBA" id="ARBA00022741"/>
    </source>
</evidence>
<evidence type="ECO:0000256" key="8">
    <source>
        <dbReference type="ARBA" id="ARBA00022840"/>
    </source>
</evidence>
<keyword evidence="5 13" id="KW-0812">Transmembrane</keyword>
<dbReference type="InterPro" id="IPR001054">
    <property type="entry name" value="A/G_cyclase"/>
</dbReference>
<feature type="transmembrane region" description="Helical" evidence="13">
    <location>
        <begin position="56"/>
        <end position="79"/>
    </location>
</feature>
<dbReference type="GO" id="GO:0004016">
    <property type="term" value="F:adenylate cyclase activity"/>
    <property type="evidence" value="ECO:0007669"/>
    <property type="project" value="UniProtKB-EC"/>
</dbReference>
<evidence type="ECO:0000256" key="6">
    <source>
        <dbReference type="ARBA" id="ARBA00022723"/>
    </source>
</evidence>
<keyword evidence="10 13" id="KW-1133">Transmembrane helix</keyword>
<evidence type="ECO:0000256" key="1">
    <source>
        <dbReference type="ARBA" id="ARBA00001593"/>
    </source>
</evidence>
<evidence type="ECO:0000256" key="2">
    <source>
        <dbReference type="ARBA" id="ARBA00001936"/>
    </source>
</evidence>
<evidence type="ECO:0000256" key="12">
    <source>
        <dbReference type="ARBA" id="ARBA00023239"/>
    </source>
</evidence>
<dbReference type="GO" id="GO:0005886">
    <property type="term" value="C:plasma membrane"/>
    <property type="evidence" value="ECO:0007669"/>
    <property type="project" value="InterPro"/>
</dbReference>
<dbReference type="GO" id="GO:0046872">
    <property type="term" value="F:metal ion binding"/>
    <property type="evidence" value="ECO:0007669"/>
    <property type="project" value="UniProtKB-KW"/>
</dbReference>
<proteinExistence type="predicted"/>
<keyword evidence="9" id="KW-0460">Magnesium</keyword>
<sequence>AQEALNPEDEVDEFLSRAIDARSIDQLRKDHVKKFLLTFQTPELEKKYSKKVDDRFGGYVACTLLVFCFICCLQIVVFPHSPLMLGVYVGIFILLAAILFICAIYSCVTLFPAALQQLSRKIVQSRAHSTVIGVFTILLVFVAAFVNMFSCSRVALRDCAAHELNVTPEAVGPCQLRALNFSLGTSAGPCHRDGLVCDFPEYFSYSVVLSLLACSVFLHISSIGKLLLMVAIEATYLVLVEGPQAALFDNADLLVVANALTKAGARGCDRRPLLPRRTPRPKTGVAMGPRWLFAPQATGEKEEMEELQAYNRRLLHNILPKDVAAHFLARERRNDELYYQSCECVAVMFASISNFSEFYVELEANNEGVECLRLLNEIIADFDEVPEERG</sequence>
<dbReference type="Pfam" id="PF06327">
    <property type="entry name" value="Adcy_cons_dom"/>
    <property type="match status" value="1"/>
</dbReference>
<organism evidence="15 16">
    <name type="scientific">Trogon melanurus</name>
    <name type="common">Black-tailed trogon</name>
    <dbReference type="NCBI Taxonomy" id="56311"/>
    <lineage>
        <taxon>Eukaryota</taxon>
        <taxon>Metazoa</taxon>
        <taxon>Chordata</taxon>
        <taxon>Craniata</taxon>
        <taxon>Vertebrata</taxon>
        <taxon>Euteleostomi</taxon>
        <taxon>Archelosauria</taxon>
        <taxon>Archosauria</taxon>
        <taxon>Dinosauria</taxon>
        <taxon>Saurischia</taxon>
        <taxon>Theropoda</taxon>
        <taxon>Coelurosauria</taxon>
        <taxon>Aves</taxon>
        <taxon>Neognathae</taxon>
        <taxon>Neoaves</taxon>
        <taxon>Telluraves</taxon>
        <taxon>Coraciimorphae</taxon>
        <taxon>Trogoniformes</taxon>
        <taxon>Trogonidae</taxon>
        <taxon>Trogon</taxon>
    </lineage>
</organism>
<evidence type="ECO:0000259" key="14">
    <source>
        <dbReference type="PROSITE" id="PS50125"/>
    </source>
</evidence>
<dbReference type="SUPFAM" id="SSF55073">
    <property type="entry name" value="Nucleotide cyclase"/>
    <property type="match status" value="1"/>
</dbReference>
<keyword evidence="6" id="KW-0479">Metal-binding</keyword>
<feature type="non-terminal residue" evidence="15">
    <location>
        <position position="390"/>
    </location>
</feature>
<evidence type="ECO:0000313" key="15">
    <source>
        <dbReference type="EMBL" id="NXJ86572.1"/>
    </source>
</evidence>
<protein>
    <recommendedName>
        <fullName evidence="4">adenylate cyclase</fullName>
        <ecNumber evidence="4">4.6.1.1</ecNumber>
    </recommendedName>
</protein>
<comment type="caution">
    <text evidence="15">The sequence shown here is derived from an EMBL/GenBank/DDBJ whole genome shotgun (WGS) entry which is preliminary data.</text>
</comment>
<feature type="domain" description="Guanylate cyclase" evidence="14">
    <location>
        <begin position="346"/>
        <end position="390"/>
    </location>
</feature>
<dbReference type="PANTHER" id="PTHR45627:SF11">
    <property type="entry name" value="ADENYLATE CYCLASE TYPE 6"/>
    <property type="match status" value="1"/>
</dbReference>
<accession>A0A7L0EWP7</accession>
<dbReference type="AlphaFoldDB" id="A0A7L0EWP7"/>